<dbReference type="EMBL" id="CP000270">
    <property type="protein sequence ID" value="ABE29051.1"/>
    <property type="molecule type" value="Genomic_DNA"/>
</dbReference>
<dbReference type="PROSITE" id="PS50943">
    <property type="entry name" value="HTH_CROC1"/>
    <property type="match status" value="1"/>
</dbReference>
<gene>
    <name evidence="2" type="ORF">Bxe_A3948</name>
</gene>
<proteinExistence type="predicted"/>
<dbReference type="InterPro" id="IPR010982">
    <property type="entry name" value="Lambda_DNA-bd_dom_sf"/>
</dbReference>
<dbReference type="SMART" id="SM00530">
    <property type="entry name" value="HTH_XRE"/>
    <property type="match status" value="1"/>
</dbReference>
<dbReference type="SUPFAM" id="SSF47413">
    <property type="entry name" value="lambda repressor-like DNA-binding domains"/>
    <property type="match status" value="1"/>
</dbReference>
<dbReference type="AlphaFoldDB" id="Q145D8"/>
<organism evidence="2 3">
    <name type="scientific">Paraburkholderia xenovorans (strain LB400)</name>
    <dbReference type="NCBI Taxonomy" id="266265"/>
    <lineage>
        <taxon>Bacteria</taxon>
        <taxon>Pseudomonadati</taxon>
        <taxon>Pseudomonadota</taxon>
        <taxon>Betaproteobacteria</taxon>
        <taxon>Burkholderiales</taxon>
        <taxon>Burkholderiaceae</taxon>
        <taxon>Paraburkholderia</taxon>
    </lineage>
</organism>
<evidence type="ECO:0000259" key="1">
    <source>
        <dbReference type="PROSITE" id="PS50943"/>
    </source>
</evidence>
<evidence type="ECO:0000313" key="3">
    <source>
        <dbReference type="Proteomes" id="UP000001817"/>
    </source>
</evidence>
<dbReference type="Gene3D" id="1.10.260.40">
    <property type="entry name" value="lambda repressor-like DNA-binding domains"/>
    <property type="match status" value="1"/>
</dbReference>
<accession>Q145D8</accession>
<keyword evidence="3" id="KW-1185">Reference proteome</keyword>
<feature type="domain" description="HTH cro/C1-type" evidence="1">
    <location>
        <begin position="15"/>
        <end position="69"/>
    </location>
</feature>
<reference evidence="2 3" key="1">
    <citation type="journal article" date="2006" name="Proc. Natl. Acad. Sci. U.S.A.">
        <title>Burkholderia xenovorans LB400 harbors a multi-replicon, 9.73-Mbp genome shaped for versatility.</title>
        <authorList>
            <person name="Chain P.S."/>
            <person name="Denef V.J."/>
            <person name="Konstantinidis K.T."/>
            <person name="Vergez L.M."/>
            <person name="Agullo L."/>
            <person name="Reyes V.L."/>
            <person name="Hauser L."/>
            <person name="Cordova M."/>
            <person name="Gomez L."/>
            <person name="Gonzalez M."/>
            <person name="Land M."/>
            <person name="Lao V."/>
            <person name="Larimer F."/>
            <person name="LiPuma J.J."/>
            <person name="Mahenthiralingam E."/>
            <person name="Malfatti S.A."/>
            <person name="Marx C.J."/>
            <person name="Parnell J.J."/>
            <person name="Ramette A."/>
            <person name="Richardson P."/>
            <person name="Seeger M."/>
            <person name="Smith D."/>
            <person name="Spilker T."/>
            <person name="Sul W.J."/>
            <person name="Tsoi T.V."/>
            <person name="Ulrich L.E."/>
            <person name="Zhulin I.B."/>
            <person name="Tiedje J.M."/>
        </authorList>
    </citation>
    <scope>NUCLEOTIDE SEQUENCE [LARGE SCALE GENOMIC DNA]</scope>
    <source>
        <strain evidence="2 3">LB400</strain>
    </source>
</reference>
<dbReference type="STRING" id="266265.Bxe_A3948"/>
<dbReference type="InterPro" id="IPR001387">
    <property type="entry name" value="Cro/C1-type_HTH"/>
</dbReference>
<dbReference type="eggNOG" id="COG1396">
    <property type="taxonomic scope" value="Bacteria"/>
</dbReference>
<sequence length="73" mass="8393">MMLYGQRYERVRKVLKSVRVSANLTQIELAQKLSKGQSYVSKLERGEQFVELLEFIEWCEACGIAPQTVIGEI</sequence>
<name>Q145D8_PARXL</name>
<dbReference type="Proteomes" id="UP000001817">
    <property type="component" value="Chromosome 1"/>
</dbReference>
<dbReference type="KEGG" id="bxe:Bxe_A3948"/>
<dbReference type="GO" id="GO:0003677">
    <property type="term" value="F:DNA binding"/>
    <property type="evidence" value="ECO:0007669"/>
    <property type="project" value="InterPro"/>
</dbReference>
<protein>
    <submittedName>
        <fullName evidence="2">Transcriptional regulator, XRE family</fullName>
    </submittedName>
</protein>
<dbReference type="CDD" id="cd00093">
    <property type="entry name" value="HTH_XRE"/>
    <property type="match status" value="1"/>
</dbReference>
<dbReference type="Pfam" id="PF01381">
    <property type="entry name" value="HTH_3"/>
    <property type="match status" value="1"/>
</dbReference>
<evidence type="ECO:0000313" key="2">
    <source>
        <dbReference type="EMBL" id="ABE29051.1"/>
    </source>
</evidence>